<dbReference type="InterPro" id="IPR029032">
    <property type="entry name" value="AhpD-like"/>
</dbReference>
<dbReference type="Pfam" id="PF02627">
    <property type="entry name" value="CMD"/>
    <property type="match status" value="2"/>
</dbReference>
<dbReference type="Gene3D" id="1.20.1290.10">
    <property type="entry name" value="AhpD-like"/>
    <property type="match status" value="1"/>
</dbReference>
<reference evidence="2" key="1">
    <citation type="submission" date="2019-03" db="EMBL/GenBank/DDBJ databases">
        <title>Afifella sp. nov., isolated from activated sludge.</title>
        <authorList>
            <person name="Li Q."/>
            <person name="Liu Y."/>
        </authorList>
    </citation>
    <scope>NUCLEOTIDE SEQUENCE</scope>
    <source>
        <strain evidence="2">L72</strain>
    </source>
</reference>
<feature type="domain" description="Carboxymuconolactone decarboxylase-like" evidence="1">
    <location>
        <begin position="170"/>
        <end position="233"/>
    </location>
</feature>
<evidence type="ECO:0000259" key="1">
    <source>
        <dbReference type="Pfam" id="PF02627"/>
    </source>
</evidence>
<evidence type="ECO:0000313" key="3">
    <source>
        <dbReference type="Proteomes" id="UP000773614"/>
    </source>
</evidence>
<accession>A0A964T285</accession>
<comment type="caution">
    <text evidence="2">The sequence shown here is derived from an EMBL/GenBank/DDBJ whole genome shotgun (WGS) entry which is preliminary data.</text>
</comment>
<dbReference type="GO" id="GO:0051920">
    <property type="term" value="F:peroxiredoxin activity"/>
    <property type="evidence" value="ECO:0007669"/>
    <property type="project" value="InterPro"/>
</dbReference>
<dbReference type="OrthoDB" id="3824300at2"/>
<evidence type="ECO:0000313" key="2">
    <source>
        <dbReference type="EMBL" id="MYZ46915.1"/>
    </source>
</evidence>
<proteinExistence type="predicted"/>
<keyword evidence="3" id="KW-1185">Reference proteome</keyword>
<sequence length="260" mass="29428">MNEFVRTEALDRAALKQRFIEERGYWNSYWEGLLQVSPGYFEAALNLWGLPHRSGPLEPKVREFILIAVNAAVTHMHEPALRQHIRNALAFGASEDELVEVLQLVSILGVHALSMGVPALVDELNNLDKGDEIAELLADPERQKTKAEFMRLRGYWNDFWNGLLAIDHDFFKSYLQYSLAGQKGPLDPKIKEFIYIAIDASATHLYEPGLRVHYQKAFACGATKEEILQVLQITGEIGMQTSTMGIPVLLDELRQHKAAR</sequence>
<dbReference type="Proteomes" id="UP000773614">
    <property type="component" value="Unassembled WGS sequence"/>
</dbReference>
<gene>
    <name evidence="2" type="ORF">E4O86_04215</name>
</gene>
<feature type="domain" description="Carboxymuconolactone decarboxylase-like" evidence="1">
    <location>
        <begin position="40"/>
        <end position="104"/>
    </location>
</feature>
<dbReference type="PANTHER" id="PTHR33930">
    <property type="entry name" value="ALKYL HYDROPEROXIDE REDUCTASE AHPD"/>
    <property type="match status" value="1"/>
</dbReference>
<dbReference type="SUPFAM" id="SSF69118">
    <property type="entry name" value="AhpD-like"/>
    <property type="match status" value="1"/>
</dbReference>
<name>A0A964T285_9HYPH</name>
<dbReference type="InterPro" id="IPR003779">
    <property type="entry name" value="CMD-like"/>
</dbReference>
<dbReference type="PANTHER" id="PTHR33930:SF2">
    <property type="entry name" value="BLR3452 PROTEIN"/>
    <property type="match status" value="1"/>
</dbReference>
<dbReference type="AlphaFoldDB" id="A0A964T285"/>
<dbReference type="RefSeq" id="WP_161139254.1">
    <property type="nucleotide sequence ID" value="NZ_SPKJ01000007.1"/>
</dbReference>
<dbReference type="EMBL" id="SPKJ01000007">
    <property type="protein sequence ID" value="MYZ46915.1"/>
    <property type="molecule type" value="Genomic_DNA"/>
</dbReference>
<protein>
    <submittedName>
        <fullName evidence="2">Gamma-carboxymuconolactone decarboxylase</fullName>
    </submittedName>
</protein>
<organism evidence="2 3">
    <name type="scientific">Propylenella binzhouense</name>
    <dbReference type="NCBI Taxonomy" id="2555902"/>
    <lineage>
        <taxon>Bacteria</taxon>
        <taxon>Pseudomonadati</taxon>
        <taxon>Pseudomonadota</taxon>
        <taxon>Alphaproteobacteria</taxon>
        <taxon>Hyphomicrobiales</taxon>
        <taxon>Propylenellaceae</taxon>
        <taxon>Propylenella</taxon>
    </lineage>
</organism>